<proteinExistence type="predicted"/>
<organism evidence="1 2">
    <name type="scientific">Burkholderia cepacia</name>
    <name type="common">Pseudomonas cepacia</name>
    <dbReference type="NCBI Taxonomy" id="292"/>
    <lineage>
        <taxon>Bacteria</taxon>
        <taxon>Pseudomonadati</taxon>
        <taxon>Pseudomonadota</taxon>
        <taxon>Betaproteobacteria</taxon>
        <taxon>Burkholderiales</taxon>
        <taxon>Burkholderiaceae</taxon>
        <taxon>Burkholderia</taxon>
        <taxon>Burkholderia cepacia complex</taxon>
    </lineage>
</organism>
<dbReference type="AlphaFoldDB" id="A0A8I1B171"/>
<reference evidence="1" key="1">
    <citation type="submission" date="2020-12" db="EMBL/GenBank/DDBJ databases">
        <title>Burkholderia cepacia complex in Mexico.</title>
        <authorList>
            <person name="Estrada P."/>
        </authorList>
    </citation>
    <scope>NUCLEOTIDE SEQUENCE</scope>
    <source>
        <strain evidence="1">871</strain>
    </source>
</reference>
<protein>
    <submittedName>
        <fullName evidence="1">Uncharacterized protein</fullName>
    </submittedName>
</protein>
<accession>A0A8I1B171</accession>
<name>A0A8I1B171_BURCE</name>
<comment type="caution">
    <text evidence="1">The sequence shown here is derived from an EMBL/GenBank/DDBJ whole genome shotgun (WGS) entry which is preliminary data.</text>
</comment>
<dbReference type="EMBL" id="JAEDXG010000035">
    <property type="protein sequence ID" value="MBH9700656.1"/>
    <property type="molecule type" value="Genomic_DNA"/>
</dbReference>
<dbReference type="RefSeq" id="WP_176129836.1">
    <property type="nucleotide sequence ID" value="NZ_CADDZZ010000003.1"/>
</dbReference>
<evidence type="ECO:0000313" key="1">
    <source>
        <dbReference type="EMBL" id="MBH9700656.1"/>
    </source>
</evidence>
<evidence type="ECO:0000313" key="2">
    <source>
        <dbReference type="Proteomes" id="UP000645612"/>
    </source>
</evidence>
<dbReference type="Proteomes" id="UP000645612">
    <property type="component" value="Unassembled WGS sequence"/>
</dbReference>
<sequence>MGNGWRFLWGSYSQTRRVASGQMRSVDRPAQIVDELFEPERITLGINEDIWDIRGCGIVRCGVLPFPAPSPAAVAKAFELRDDDACYREIDESEARWIIAEVLHRDQAYRAELMTAAQAEQLTAEFLEQFGAQARYFTHNGYSVTEATFDTGVLVIGAFQSGCLWVEDED</sequence>
<gene>
    <name evidence="1" type="ORF">JAO13_29885</name>
</gene>